<comment type="caution">
    <text evidence="1">The sequence shown here is derived from an EMBL/GenBank/DDBJ whole genome shotgun (WGS) entry which is preliminary data.</text>
</comment>
<evidence type="ECO:0000313" key="2">
    <source>
        <dbReference type="Proteomes" id="UP000050525"/>
    </source>
</evidence>
<dbReference type="EMBL" id="AKHW03005127">
    <property type="protein sequence ID" value="KYO27630.1"/>
    <property type="molecule type" value="Genomic_DNA"/>
</dbReference>
<accession>A0A151MSZ9</accession>
<proteinExistence type="predicted"/>
<gene>
    <name evidence="1" type="ORF">Y1Q_0005198</name>
</gene>
<name>A0A151MSZ9_ALLMI</name>
<evidence type="ECO:0000313" key="1">
    <source>
        <dbReference type="EMBL" id="KYO27630.1"/>
    </source>
</evidence>
<dbReference type="STRING" id="8496.A0A151MSZ9"/>
<reference evidence="1 2" key="1">
    <citation type="journal article" date="2012" name="Genome Biol.">
        <title>Sequencing three crocodilian genomes to illuminate the evolution of archosaurs and amniotes.</title>
        <authorList>
            <person name="St John J.A."/>
            <person name="Braun E.L."/>
            <person name="Isberg S.R."/>
            <person name="Miles L.G."/>
            <person name="Chong A.Y."/>
            <person name="Gongora J."/>
            <person name="Dalzell P."/>
            <person name="Moran C."/>
            <person name="Bed'hom B."/>
            <person name="Abzhanov A."/>
            <person name="Burgess S.C."/>
            <person name="Cooksey A.M."/>
            <person name="Castoe T.A."/>
            <person name="Crawford N.G."/>
            <person name="Densmore L.D."/>
            <person name="Drew J.C."/>
            <person name="Edwards S.V."/>
            <person name="Faircloth B.C."/>
            <person name="Fujita M.K."/>
            <person name="Greenwold M.J."/>
            <person name="Hoffmann F.G."/>
            <person name="Howard J.M."/>
            <person name="Iguchi T."/>
            <person name="Janes D.E."/>
            <person name="Khan S.Y."/>
            <person name="Kohno S."/>
            <person name="de Koning A.J."/>
            <person name="Lance S.L."/>
            <person name="McCarthy F.M."/>
            <person name="McCormack J.E."/>
            <person name="Merchant M.E."/>
            <person name="Peterson D.G."/>
            <person name="Pollock D.D."/>
            <person name="Pourmand N."/>
            <person name="Raney B.J."/>
            <person name="Roessler K.A."/>
            <person name="Sanford J.R."/>
            <person name="Sawyer R.H."/>
            <person name="Schmidt C.J."/>
            <person name="Triplett E.W."/>
            <person name="Tuberville T.D."/>
            <person name="Venegas-Anaya M."/>
            <person name="Howard J.T."/>
            <person name="Jarvis E.D."/>
            <person name="Guillette L.J.Jr."/>
            <person name="Glenn T.C."/>
            <person name="Green R.E."/>
            <person name="Ray D.A."/>
        </authorList>
    </citation>
    <scope>NUCLEOTIDE SEQUENCE [LARGE SCALE GENOMIC DNA]</scope>
    <source>
        <strain evidence="1">KSC_2009_1</strain>
    </source>
</reference>
<sequence>MTSTVEVTAPSLLLSTLGWEDHATGTAVGDFFQAPNQEAQKINGSGDTQADGTCKPTDEKEETVAAEVGWMTSVKDWAGVMISAQTLTGRVLRCIKIGIGNACMVNGI</sequence>
<dbReference type="AlphaFoldDB" id="A0A151MSZ9"/>
<protein>
    <submittedName>
        <fullName evidence="1">Uncharacterized protein</fullName>
    </submittedName>
</protein>
<keyword evidence="2" id="KW-1185">Reference proteome</keyword>
<organism evidence="1 2">
    <name type="scientific">Alligator mississippiensis</name>
    <name type="common">American alligator</name>
    <dbReference type="NCBI Taxonomy" id="8496"/>
    <lineage>
        <taxon>Eukaryota</taxon>
        <taxon>Metazoa</taxon>
        <taxon>Chordata</taxon>
        <taxon>Craniata</taxon>
        <taxon>Vertebrata</taxon>
        <taxon>Euteleostomi</taxon>
        <taxon>Archelosauria</taxon>
        <taxon>Archosauria</taxon>
        <taxon>Crocodylia</taxon>
        <taxon>Alligatoridae</taxon>
        <taxon>Alligatorinae</taxon>
        <taxon>Alligator</taxon>
    </lineage>
</organism>
<dbReference type="Proteomes" id="UP000050525">
    <property type="component" value="Unassembled WGS sequence"/>
</dbReference>